<evidence type="ECO:0000313" key="2">
    <source>
        <dbReference type="EMBL" id="MBB6563395.1"/>
    </source>
</evidence>
<keyword evidence="1" id="KW-0472">Membrane</keyword>
<keyword evidence="3" id="KW-1185">Reference proteome</keyword>
<feature type="transmembrane region" description="Helical" evidence="1">
    <location>
        <begin position="44"/>
        <end position="65"/>
    </location>
</feature>
<sequence length="111" mass="11755">MPDSLLYVVALLANVTGLAWLALSMDVHWEQVRGPAPLTRGTVVLLRWLGAAVVVASLAVCLSVDHGSMASLVWFMVLAGSALTIALTLAWKPRLLAPLVAWVPATSSPLK</sequence>
<evidence type="ECO:0000313" key="3">
    <source>
        <dbReference type="Proteomes" id="UP000575083"/>
    </source>
</evidence>
<dbReference type="Pfam" id="PF11804">
    <property type="entry name" value="DUF3325"/>
    <property type="match status" value="1"/>
</dbReference>
<comment type="caution">
    <text evidence="2">The sequence shown here is derived from an EMBL/GenBank/DDBJ whole genome shotgun (WGS) entry which is preliminary data.</text>
</comment>
<evidence type="ECO:0000256" key="1">
    <source>
        <dbReference type="SAM" id="Phobius"/>
    </source>
</evidence>
<gene>
    <name evidence="2" type="ORF">HNP48_006115</name>
</gene>
<keyword evidence="1" id="KW-1133">Transmembrane helix</keyword>
<dbReference type="EMBL" id="JACHLK010000019">
    <property type="protein sequence ID" value="MBB6563395.1"/>
    <property type="molecule type" value="Genomic_DNA"/>
</dbReference>
<name>A0A7X0PK28_9BURK</name>
<proteinExistence type="predicted"/>
<reference evidence="2 3" key="1">
    <citation type="submission" date="2020-08" db="EMBL/GenBank/DDBJ databases">
        <title>Functional genomics of gut bacteria from endangered species of beetles.</title>
        <authorList>
            <person name="Carlos-Shanley C."/>
        </authorList>
    </citation>
    <scope>NUCLEOTIDE SEQUENCE [LARGE SCALE GENOMIC DNA]</scope>
    <source>
        <strain evidence="2 3">S00198</strain>
    </source>
</reference>
<feature type="transmembrane region" description="Helical" evidence="1">
    <location>
        <begin position="71"/>
        <end position="91"/>
    </location>
</feature>
<dbReference type="AlphaFoldDB" id="A0A7X0PK28"/>
<dbReference type="RefSeq" id="WP_184864377.1">
    <property type="nucleotide sequence ID" value="NZ_JACHLK010000019.1"/>
</dbReference>
<feature type="transmembrane region" description="Helical" evidence="1">
    <location>
        <begin position="6"/>
        <end position="23"/>
    </location>
</feature>
<accession>A0A7X0PK28</accession>
<keyword evidence="1" id="KW-0812">Transmembrane</keyword>
<dbReference type="Proteomes" id="UP000575083">
    <property type="component" value="Unassembled WGS sequence"/>
</dbReference>
<protein>
    <recommendedName>
        <fullName evidence="4">DUF3325 domain-containing protein</fullName>
    </recommendedName>
</protein>
<evidence type="ECO:0008006" key="4">
    <source>
        <dbReference type="Google" id="ProtNLM"/>
    </source>
</evidence>
<dbReference type="InterPro" id="IPR021762">
    <property type="entry name" value="DUF3325"/>
</dbReference>
<organism evidence="2 3">
    <name type="scientific">Acidovorax soli</name>
    <dbReference type="NCBI Taxonomy" id="592050"/>
    <lineage>
        <taxon>Bacteria</taxon>
        <taxon>Pseudomonadati</taxon>
        <taxon>Pseudomonadota</taxon>
        <taxon>Betaproteobacteria</taxon>
        <taxon>Burkholderiales</taxon>
        <taxon>Comamonadaceae</taxon>
        <taxon>Acidovorax</taxon>
    </lineage>
</organism>